<feature type="region of interest" description="Disordered" evidence="1">
    <location>
        <begin position="1"/>
        <end position="36"/>
    </location>
</feature>
<keyword evidence="3" id="KW-1185">Reference proteome</keyword>
<gene>
    <name evidence="2" type="ORF">K1Y79_02985</name>
</gene>
<dbReference type="EMBL" id="JAICCF010000001">
    <property type="protein sequence ID" value="MBW8683287.1"/>
    <property type="molecule type" value="Genomic_DNA"/>
</dbReference>
<evidence type="ECO:0000313" key="3">
    <source>
        <dbReference type="Proteomes" id="UP000812961"/>
    </source>
</evidence>
<reference evidence="2 3" key="1">
    <citation type="submission" date="2021-08" db="EMBL/GenBank/DDBJ databases">
        <title>The genome sequence of Chitinophaga sp. B61.</title>
        <authorList>
            <person name="Zhang X."/>
        </authorList>
    </citation>
    <scope>NUCLEOTIDE SEQUENCE [LARGE SCALE GENOMIC DNA]</scope>
    <source>
        <strain evidence="2 3">B61</strain>
    </source>
</reference>
<evidence type="ECO:0000256" key="1">
    <source>
        <dbReference type="SAM" id="MobiDB-lite"/>
    </source>
</evidence>
<protein>
    <submittedName>
        <fullName evidence="2">Uncharacterized protein</fullName>
    </submittedName>
</protein>
<proteinExistence type="predicted"/>
<sequence length="60" mass="6473">MNDIHEVPPSPAADSERLPDDMLHDGSVPTPEKDKQQVIQELLPPGNVDQPVPPPAVEGQ</sequence>
<accession>A0ABS7G6L0</accession>
<evidence type="ECO:0000313" key="2">
    <source>
        <dbReference type="EMBL" id="MBW8683287.1"/>
    </source>
</evidence>
<comment type="caution">
    <text evidence="2">The sequence shown here is derived from an EMBL/GenBank/DDBJ whole genome shotgun (WGS) entry which is preliminary data.</text>
</comment>
<feature type="compositionally biased region" description="Basic and acidic residues" evidence="1">
    <location>
        <begin position="14"/>
        <end position="24"/>
    </location>
</feature>
<organism evidence="2 3">
    <name type="scientific">Chitinophaga rhizophila</name>
    <dbReference type="NCBI Taxonomy" id="2866212"/>
    <lineage>
        <taxon>Bacteria</taxon>
        <taxon>Pseudomonadati</taxon>
        <taxon>Bacteroidota</taxon>
        <taxon>Chitinophagia</taxon>
        <taxon>Chitinophagales</taxon>
        <taxon>Chitinophagaceae</taxon>
        <taxon>Chitinophaga</taxon>
    </lineage>
</organism>
<name>A0ABS7G6L0_9BACT</name>
<dbReference type="Proteomes" id="UP000812961">
    <property type="component" value="Unassembled WGS sequence"/>
</dbReference>